<accession>A0A1K2IH80</accession>
<evidence type="ECO:0000313" key="1">
    <source>
        <dbReference type="EMBL" id="SFZ91618.1"/>
    </source>
</evidence>
<keyword evidence="2" id="KW-1185">Reference proteome</keyword>
<gene>
    <name evidence="1" type="ORF">SAMN05216324_102436</name>
</gene>
<dbReference type="EMBL" id="FPKW01000002">
    <property type="protein sequence ID" value="SFZ91618.1"/>
    <property type="molecule type" value="Genomic_DNA"/>
</dbReference>
<protein>
    <submittedName>
        <fullName evidence="1">Uncharacterized protein</fullName>
    </submittedName>
</protein>
<reference evidence="2" key="1">
    <citation type="submission" date="2016-10" db="EMBL/GenBank/DDBJ databases">
        <authorList>
            <person name="Varghese N."/>
            <person name="Submissions S."/>
        </authorList>
    </citation>
    <scope>NUCLEOTIDE SEQUENCE [LARGE SCALE GENOMIC DNA]</scope>
    <source>
        <strain evidence="2">SUR2</strain>
    </source>
</reference>
<dbReference type="RefSeq" id="WP_139255408.1">
    <property type="nucleotide sequence ID" value="NZ_FPKW01000002.1"/>
</dbReference>
<dbReference type="STRING" id="1612149.SAMN05216324_102436"/>
<proteinExistence type="predicted"/>
<dbReference type="OrthoDB" id="1202673at2"/>
<evidence type="ECO:0000313" key="2">
    <source>
        <dbReference type="Proteomes" id="UP000182034"/>
    </source>
</evidence>
<sequence length="194" mass="23088">MNKNENRLLVQCFMKMLQQRIEGDRVENISSVFGSILSKDELQKIFKWMYPDRAPESYDFETMDKQDLLEAIADDIHILSYFIERWNKEPEEKITPQKVYEVLCQLQIETHYLMTKILADWDEYDHSNFKALCRKAGTPQPLYAVFESSVKEEDKYITLPLSQYYPTHWEAQEKIALLMSEEDFPETQLQILSL</sequence>
<name>A0A1K2IH80_9FLAO</name>
<organism evidence="1 2">
    <name type="scientific">Chryseobacterium limigenitum</name>
    <dbReference type="NCBI Taxonomy" id="1612149"/>
    <lineage>
        <taxon>Bacteria</taxon>
        <taxon>Pseudomonadati</taxon>
        <taxon>Bacteroidota</taxon>
        <taxon>Flavobacteriia</taxon>
        <taxon>Flavobacteriales</taxon>
        <taxon>Weeksellaceae</taxon>
        <taxon>Chryseobacterium group</taxon>
        <taxon>Chryseobacterium</taxon>
    </lineage>
</organism>
<dbReference type="Proteomes" id="UP000182034">
    <property type="component" value="Unassembled WGS sequence"/>
</dbReference>
<dbReference type="AlphaFoldDB" id="A0A1K2IH80"/>